<comment type="caution">
    <text evidence="1">The sequence shown here is derived from an EMBL/GenBank/DDBJ whole genome shotgun (WGS) entry which is preliminary data.</text>
</comment>
<dbReference type="EMBL" id="CM051407">
    <property type="protein sequence ID" value="KAJ4700827.1"/>
    <property type="molecule type" value="Genomic_DNA"/>
</dbReference>
<proteinExistence type="predicted"/>
<dbReference type="Proteomes" id="UP001164539">
    <property type="component" value="Chromosome 14"/>
</dbReference>
<reference evidence="1 2" key="1">
    <citation type="journal article" date="2023" name="Science">
        <title>Complex scaffold remodeling in plant triterpene biosynthesis.</title>
        <authorList>
            <person name="De La Pena R."/>
            <person name="Hodgson H."/>
            <person name="Liu J.C."/>
            <person name="Stephenson M.J."/>
            <person name="Martin A.C."/>
            <person name="Owen C."/>
            <person name="Harkess A."/>
            <person name="Leebens-Mack J."/>
            <person name="Jimenez L.E."/>
            <person name="Osbourn A."/>
            <person name="Sattely E.S."/>
        </authorList>
    </citation>
    <scope>NUCLEOTIDE SEQUENCE [LARGE SCALE GENOMIC DNA]</scope>
    <source>
        <strain evidence="2">cv. JPN11</strain>
        <tissue evidence="1">Leaf</tissue>
    </source>
</reference>
<gene>
    <name evidence="1" type="ORF">OWV82_024150</name>
</gene>
<evidence type="ECO:0000313" key="1">
    <source>
        <dbReference type="EMBL" id="KAJ4700827.1"/>
    </source>
</evidence>
<keyword evidence="1" id="KW-0675">Receptor</keyword>
<accession>A0ACC1WNW4</accession>
<protein>
    <submittedName>
        <fullName evidence="1">Glutamate-gated kainate-type ion channel receptor subunit GluR5</fullName>
    </submittedName>
</protein>
<organism evidence="1 2">
    <name type="scientific">Melia azedarach</name>
    <name type="common">Chinaberry tree</name>
    <dbReference type="NCBI Taxonomy" id="155640"/>
    <lineage>
        <taxon>Eukaryota</taxon>
        <taxon>Viridiplantae</taxon>
        <taxon>Streptophyta</taxon>
        <taxon>Embryophyta</taxon>
        <taxon>Tracheophyta</taxon>
        <taxon>Spermatophyta</taxon>
        <taxon>Magnoliopsida</taxon>
        <taxon>eudicotyledons</taxon>
        <taxon>Gunneridae</taxon>
        <taxon>Pentapetalae</taxon>
        <taxon>rosids</taxon>
        <taxon>malvids</taxon>
        <taxon>Sapindales</taxon>
        <taxon>Meliaceae</taxon>
        <taxon>Melia</taxon>
    </lineage>
</organism>
<sequence length="105" mass="10920">MPAAEVLLIFKGYSSSSSSSSGSMLVSLKKKCFLFTLLLLLVCISNLSSSTEAARLPKAVSWEQMLPKKLPSPSSAPSKGTNAVSTSSSTAMKADKTLSSSDGKV</sequence>
<evidence type="ECO:0000313" key="2">
    <source>
        <dbReference type="Proteomes" id="UP001164539"/>
    </source>
</evidence>
<name>A0ACC1WNW4_MELAZ</name>
<keyword evidence="2" id="KW-1185">Reference proteome</keyword>